<dbReference type="AlphaFoldDB" id="A0A9E6ZQI8"/>
<dbReference type="GO" id="GO:0016787">
    <property type="term" value="F:hydrolase activity"/>
    <property type="evidence" value="ECO:0007669"/>
    <property type="project" value="UniProtKB-KW"/>
</dbReference>
<evidence type="ECO:0000256" key="3">
    <source>
        <dbReference type="ARBA" id="ARBA00022801"/>
    </source>
</evidence>
<keyword evidence="4" id="KW-0862">Zinc</keyword>
<evidence type="ECO:0000256" key="4">
    <source>
        <dbReference type="ARBA" id="ARBA00022833"/>
    </source>
</evidence>
<protein>
    <submittedName>
        <fullName evidence="6">Bacillithiol transferase BstA</fullName>
    </submittedName>
</protein>
<evidence type="ECO:0000313" key="6">
    <source>
        <dbReference type="EMBL" id="UOB16938.1"/>
    </source>
</evidence>
<evidence type="ECO:0000259" key="5">
    <source>
        <dbReference type="Pfam" id="PF12867"/>
    </source>
</evidence>
<keyword evidence="6" id="KW-0808">Transferase</keyword>
<feature type="domain" description="DinB-like" evidence="5">
    <location>
        <begin position="34"/>
        <end position="169"/>
    </location>
</feature>
<dbReference type="InterPro" id="IPR034660">
    <property type="entry name" value="DinB/YfiT-like"/>
</dbReference>
<dbReference type="Gene3D" id="1.20.120.450">
    <property type="entry name" value="dinb family like domain"/>
    <property type="match status" value="1"/>
</dbReference>
<evidence type="ECO:0000256" key="2">
    <source>
        <dbReference type="ARBA" id="ARBA00022723"/>
    </source>
</evidence>
<sequence length="179" mass="20988">MTSEEIEKLKYPIGKFDCPLEVSPQKIMDCISILEHFPDRLKNLVEKFNDARLDTAYRPGGWTVRQVIHHLSDSHLNAYIRFKWTLTEETPAIKAYYEDKWAKLPDYTAPIDISLNMLDALHKKWTLLLKSLDFQSLNKIYIHPESGENILKNVVGMYAWHSNHHFAHIQNLAKREGWV</sequence>
<dbReference type="RefSeq" id="WP_255842194.1">
    <property type="nucleotide sequence ID" value="NZ_CP094358.1"/>
</dbReference>
<keyword evidence="1" id="KW-0963">Cytoplasm</keyword>
<dbReference type="InterPro" id="IPR024775">
    <property type="entry name" value="DinB-like"/>
</dbReference>
<dbReference type="GO" id="GO:0016740">
    <property type="term" value="F:transferase activity"/>
    <property type="evidence" value="ECO:0007669"/>
    <property type="project" value="UniProtKB-KW"/>
</dbReference>
<proteinExistence type="inferred from homology"/>
<organism evidence="6 7">
    <name type="scientific">Abyssalbus ytuae</name>
    <dbReference type="NCBI Taxonomy" id="2926907"/>
    <lineage>
        <taxon>Bacteria</taxon>
        <taxon>Pseudomonadati</taxon>
        <taxon>Bacteroidota</taxon>
        <taxon>Flavobacteriia</taxon>
        <taxon>Flavobacteriales</taxon>
        <taxon>Flavobacteriaceae</taxon>
        <taxon>Abyssalbus</taxon>
    </lineage>
</organism>
<evidence type="ECO:0000313" key="7">
    <source>
        <dbReference type="Proteomes" id="UP000831290"/>
    </source>
</evidence>
<keyword evidence="7" id="KW-1185">Reference proteome</keyword>
<keyword evidence="3" id="KW-0378">Hydrolase</keyword>
<name>A0A9E6ZQI8_9FLAO</name>
<dbReference type="SUPFAM" id="SSF109854">
    <property type="entry name" value="DinB/YfiT-like putative metalloenzymes"/>
    <property type="match status" value="1"/>
</dbReference>
<dbReference type="Proteomes" id="UP000831290">
    <property type="component" value="Chromosome"/>
</dbReference>
<dbReference type="Pfam" id="PF12867">
    <property type="entry name" value="DinB_2"/>
    <property type="match status" value="1"/>
</dbReference>
<keyword evidence="2" id="KW-0479">Metal-binding</keyword>
<evidence type="ECO:0000256" key="1">
    <source>
        <dbReference type="ARBA" id="ARBA00022490"/>
    </source>
</evidence>
<reference evidence="6" key="1">
    <citation type="submission" date="2022-03" db="EMBL/GenBank/DDBJ databases">
        <title>Description of Abyssus ytuae gen. nov., sp. nov., a novel member of the family Flavobacteriaceae isolated from the sediment of Mariana Trench.</title>
        <authorList>
            <person name="Zhang J."/>
            <person name="Xu X."/>
        </authorList>
    </citation>
    <scope>NUCLEOTIDE SEQUENCE</scope>
    <source>
        <strain evidence="6">MT3330</strain>
    </source>
</reference>
<accession>A0A9E6ZQI8</accession>
<dbReference type="KEGG" id="fbm:MQE35_14510"/>
<dbReference type="GO" id="GO:0046872">
    <property type="term" value="F:metal ion binding"/>
    <property type="evidence" value="ECO:0007669"/>
    <property type="project" value="UniProtKB-KW"/>
</dbReference>
<gene>
    <name evidence="6" type="primary">bstA</name>
    <name evidence="6" type="ORF">MQE35_14510</name>
</gene>
<dbReference type="NCBIfam" id="NF009807">
    <property type="entry name" value="PRK13291.1"/>
    <property type="match status" value="1"/>
</dbReference>
<dbReference type="HAMAP" id="MF_01256">
    <property type="entry name" value="YfiT_hydrol"/>
    <property type="match status" value="1"/>
</dbReference>
<dbReference type="EMBL" id="CP094358">
    <property type="protein sequence ID" value="UOB16938.1"/>
    <property type="molecule type" value="Genomic_DNA"/>
</dbReference>
<dbReference type="InterPro" id="IPR023774">
    <property type="entry name" value="Put_metal_dep_hydrolase_YfiT"/>
</dbReference>